<evidence type="ECO:0000259" key="2">
    <source>
        <dbReference type="PROSITE" id="PS50263"/>
    </source>
</evidence>
<dbReference type="PANTHER" id="PTHR43674">
    <property type="entry name" value="NITRILASE C965.09-RELATED"/>
    <property type="match status" value="1"/>
</dbReference>
<dbReference type="KEGG" id="hbs:IPV69_21930"/>
<sequence>MEDSQAVIVAAVQMRSELGVTARNLDRLESLVHRAGGAGAKVVVTPECAIPGYAGDDLRSIWHAAGRPVDPWFRLHDVLAVAEPVPGPTTDRLAAVARSAGVYLLAGLVELGGQGEAYNTAVLMSPTGDIVGRHRKRWPWPAIEPAWATPGDTPPLIVPTEYGPVGVAICYDIHRVRRLYARGELWTLLFPAAWIDREPPGKYFDRRFPLVARALGCNLVFANHCLPAATRWQGSGESTIYRADGTLAAQSPKQFEDDVVLASLPCASTVPMKASL</sequence>
<dbReference type="SUPFAM" id="SSF56317">
    <property type="entry name" value="Carbon-nitrogen hydrolase"/>
    <property type="match status" value="1"/>
</dbReference>
<accession>A0A7M2WTL7</accession>
<dbReference type="CDD" id="cd07197">
    <property type="entry name" value="nitrilase"/>
    <property type="match status" value="1"/>
</dbReference>
<dbReference type="PROSITE" id="PS50263">
    <property type="entry name" value="CN_HYDROLASE"/>
    <property type="match status" value="1"/>
</dbReference>
<evidence type="ECO:0000256" key="1">
    <source>
        <dbReference type="ARBA" id="ARBA00022801"/>
    </source>
</evidence>
<dbReference type="RefSeq" id="WP_206291866.1">
    <property type="nucleotide sequence ID" value="NZ_CP063458.1"/>
</dbReference>
<dbReference type="InterPro" id="IPR050345">
    <property type="entry name" value="Aliph_Amidase/BUP"/>
</dbReference>
<dbReference type="AlphaFoldDB" id="A0A7M2WTL7"/>
<protein>
    <submittedName>
        <fullName evidence="3">Carbon-nitrogen hydrolase family protein</fullName>
    </submittedName>
</protein>
<dbReference type="InterPro" id="IPR036526">
    <property type="entry name" value="C-N_Hydrolase_sf"/>
</dbReference>
<feature type="domain" description="CN hydrolase" evidence="2">
    <location>
        <begin position="7"/>
        <end position="266"/>
    </location>
</feature>
<dbReference type="PANTHER" id="PTHR43674:SF2">
    <property type="entry name" value="BETA-UREIDOPROPIONASE"/>
    <property type="match status" value="1"/>
</dbReference>
<gene>
    <name evidence="3" type="ORF">IPV69_21930</name>
</gene>
<name>A0A7M2WTL7_9BACT</name>
<evidence type="ECO:0000313" key="3">
    <source>
        <dbReference type="EMBL" id="QOV88858.1"/>
    </source>
</evidence>
<keyword evidence="1 3" id="KW-0378">Hydrolase</keyword>
<dbReference type="InterPro" id="IPR003010">
    <property type="entry name" value="C-N_Hydrolase"/>
</dbReference>
<keyword evidence="4" id="KW-1185">Reference proteome</keyword>
<dbReference type="Pfam" id="PF00795">
    <property type="entry name" value="CN_hydrolase"/>
    <property type="match status" value="1"/>
</dbReference>
<dbReference type="Gene3D" id="3.60.110.10">
    <property type="entry name" value="Carbon-nitrogen hydrolase"/>
    <property type="match status" value="1"/>
</dbReference>
<organism evidence="3 4">
    <name type="scientific">Humisphaera borealis</name>
    <dbReference type="NCBI Taxonomy" id="2807512"/>
    <lineage>
        <taxon>Bacteria</taxon>
        <taxon>Pseudomonadati</taxon>
        <taxon>Planctomycetota</taxon>
        <taxon>Phycisphaerae</taxon>
        <taxon>Tepidisphaerales</taxon>
        <taxon>Tepidisphaeraceae</taxon>
        <taxon>Humisphaera</taxon>
    </lineage>
</organism>
<dbReference type="EMBL" id="CP063458">
    <property type="protein sequence ID" value="QOV88858.1"/>
    <property type="molecule type" value="Genomic_DNA"/>
</dbReference>
<evidence type="ECO:0000313" key="4">
    <source>
        <dbReference type="Proteomes" id="UP000593765"/>
    </source>
</evidence>
<proteinExistence type="predicted"/>
<reference evidence="3 4" key="1">
    <citation type="submission" date="2020-10" db="EMBL/GenBank/DDBJ databases">
        <title>Wide distribution of Phycisphaera-like planctomycetes from WD2101 soil group in peatlands and genome analysis of the first cultivated representative.</title>
        <authorList>
            <person name="Dedysh S.N."/>
            <person name="Beletsky A.V."/>
            <person name="Ivanova A."/>
            <person name="Kulichevskaya I.S."/>
            <person name="Suzina N.E."/>
            <person name="Philippov D.A."/>
            <person name="Rakitin A.L."/>
            <person name="Mardanov A.V."/>
            <person name="Ravin N.V."/>
        </authorList>
    </citation>
    <scope>NUCLEOTIDE SEQUENCE [LARGE SCALE GENOMIC DNA]</scope>
    <source>
        <strain evidence="3 4">M1803</strain>
    </source>
</reference>
<dbReference type="Proteomes" id="UP000593765">
    <property type="component" value="Chromosome"/>
</dbReference>
<dbReference type="GO" id="GO:0016811">
    <property type="term" value="F:hydrolase activity, acting on carbon-nitrogen (but not peptide) bonds, in linear amides"/>
    <property type="evidence" value="ECO:0007669"/>
    <property type="project" value="UniProtKB-ARBA"/>
</dbReference>